<comment type="caution">
    <text evidence="2">The sequence shown here is derived from an EMBL/GenBank/DDBJ whole genome shotgun (WGS) entry which is preliminary data.</text>
</comment>
<dbReference type="Proteomes" id="UP000176504">
    <property type="component" value="Unassembled WGS sequence"/>
</dbReference>
<dbReference type="AlphaFoldDB" id="A0A1F4VE62"/>
<protein>
    <submittedName>
        <fullName evidence="2">Uncharacterized protein</fullName>
    </submittedName>
</protein>
<evidence type="ECO:0000313" key="3">
    <source>
        <dbReference type="Proteomes" id="UP000176504"/>
    </source>
</evidence>
<evidence type="ECO:0000313" key="2">
    <source>
        <dbReference type="EMBL" id="OGC55459.1"/>
    </source>
</evidence>
<name>A0A1F4VE62_UNCKA</name>
<dbReference type="EMBL" id="MEVI01000002">
    <property type="protein sequence ID" value="OGC55459.1"/>
    <property type="molecule type" value="Genomic_DNA"/>
</dbReference>
<sequence length="73" mass="7950">MEFSARPFFCMLGIGAWALISMDLIAFFAMNMNAVSLPAWVNPMAMSIVVGYVAGALVSLMYDLLYRLAPVPA</sequence>
<feature type="transmembrane region" description="Helical" evidence="1">
    <location>
        <begin position="44"/>
        <end position="65"/>
    </location>
</feature>
<reference evidence="2 3" key="1">
    <citation type="journal article" date="2016" name="Nat. Commun.">
        <title>Thousands of microbial genomes shed light on interconnected biogeochemical processes in an aquifer system.</title>
        <authorList>
            <person name="Anantharaman K."/>
            <person name="Brown C.T."/>
            <person name="Hug L.A."/>
            <person name="Sharon I."/>
            <person name="Castelle C.J."/>
            <person name="Probst A.J."/>
            <person name="Thomas B.C."/>
            <person name="Singh A."/>
            <person name="Wilkins M.J."/>
            <person name="Karaoz U."/>
            <person name="Brodie E.L."/>
            <person name="Williams K.H."/>
            <person name="Hubbard S.S."/>
            <person name="Banfield J.F."/>
        </authorList>
    </citation>
    <scope>NUCLEOTIDE SEQUENCE [LARGE SCALE GENOMIC DNA]</scope>
</reference>
<keyword evidence="1" id="KW-1133">Transmembrane helix</keyword>
<gene>
    <name evidence="2" type="ORF">A3A78_00685</name>
</gene>
<evidence type="ECO:0000256" key="1">
    <source>
        <dbReference type="SAM" id="Phobius"/>
    </source>
</evidence>
<feature type="transmembrane region" description="Helical" evidence="1">
    <location>
        <begin position="7"/>
        <end position="32"/>
    </location>
</feature>
<proteinExistence type="predicted"/>
<accession>A0A1F4VE62</accession>
<organism evidence="2 3">
    <name type="scientific">candidate division WWE3 bacterium RIFCSPLOWO2_01_FULL_41_18</name>
    <dbReference type="NCBI Taxonomy" id="1802625"/>
    <lineage>
        <taxon>Bacteria</taxon>
        <taxon>Katanobacteria</taxon>
    </lineage>
</organism>
<keyword evidence="1" id="KW-0472">Membrane</keyword>
<keyword evidence="1" id="KW-0812">Transmembrane</keyword>